<dbReference type="EMBL" id="HG671471">
    <property type="protein sequence ID" value="CDI81065.1"/>
    <property type="molecule type" value="Genomic_DNA"/>
</dbReference>
<protein>
    <submittedName>
        <fullName evidence="2">Uncharacterized protein</fullName>
    </submittedName>
</protein>
<evidence type="ECO:0000256" key="1">
    <source>
        <dbReference type="SAM" id="MobiDB-lite"/>
    </source>
</evidence>
<name>U6GLM9_EIMAC</name>
<dbReference type="Proteomes" id="UP000018050">
    <property type="component" value="Unassembled WGS sequence"/>
</dbReference>
<dbReference type="VEuPathDB" id="ToxoDB:EAH_00058630"/>
<organism evidence="2 3">
    <name type="scientific">Eimeria acervulina</name>
    <name type="common">Coccidian parasite</name>
    <dbReference type="NCBI Taxonomy" id="5801"/>
    <lineage>
        <taxon>Eukaryota</taxon>
        <taxon>Sar</taxon>
        <taxon>Alveolata</taxon>
        <taxon>Apicomplexa</taxon>
        <taxon>Conoidasida</taxon>
        <taxon>Coccidia</taxon>
        <taxon>Eucoccidiorida</taxon>
        <taxon>Eimeriorina</taxon>
        <taxon>Eimeriidae</taxon>
        <taxon>Eimeria</taxon>
    </lineage>
</organism>
<reference evidence="2" key="2">
    <citation type="submission" date="2013-10" db="EMBL/GenBank/DDBJ databases">
        <authorList>
            <person name="Aslett M."/>
        </authorList>
    </citation>
    <scope>NUCLEOTIDE SEQUENCE</scope>
    <source>
        <strain evidence="2">Houghton</strain>
    </source>
</reference>
<evidence type="ECO:0000313" key="3">
    <source>
        <dbReference type="Proteomes" id="UP000018050"/>
    </source>
</evidence>
<dbReference type="OrthoDB" id="10640968at2759"/>
<feature type="region of interest" description="Disordered" evidence="1">
    <location>
        <begin position="42"/>
        <end position="146"/>
    </location>
</feature>
<gene>
    <name evidence="2" type="ORF">EAH_00058630</name>
</gene>
<dbReference type="RefSeq" id="XP_013249099.1">
    <property type="nucleotide sequence ID" value="XM_013393645.1"/>
</dbReference>
<dbReference type="GeneID" id="25273933"/>
<sequence>MQRSAKKKQSAVCSSCEELWGLEEGVEKEIIGVLLSEFEAQNERQQEIDSALSTDVSNDNDADDEREDEFSDSKQQRQKQQQQDARRQQRQQLRHLQQRQQAKERRKQQQQAQQEEHQQQQQPQQGEHQQQQQQQQQQQRSRHHSFAGPPLLADALIITMPSRPPSTLSRSYLRFVKGIYKRKKKQFLQGHSMEEFKTLKAQVQKREESSRNNIIKCRCAKPSLNNIQQQIHIKEPTGRLTPQDACERVSLPGCPGEHQRVLIFIDE</sequence>
<evidence type="ECO:0000313" key="2">
    <source>
        <dbReference type="EMBL" id="CDI81065.1"/>
    </source>
</evidence>
<feature type="compositionally biased region" description="Acidic residues" evidence="1">
    <location>
        <begin position="58"/>
        <end position="70"/>
    </location>
</feature>
<feature type="compositionally biased region" description="Low complexity" evidence="1">
    <location>
        <begin position="109"/>
        <end position="139"/>
    </location>
</feature>
<proteinExistence type="predicted"/>
<accession>U6GLM9</accession>
<dbReference type="OMA" id="PQDACER"/>
<dbReference type="AlphaFoldDB" id="U6GLM9"/>
<keyword evidence="3" id="KW-1185">Reference proteome</keyword>
<feature type="compositionally biased region" description="Basic residues" evidence="1">
    <location>
        <begin position="88"/>
        <end position="97"/>
    </location>
</feature>
<reference evidence="2" key="1">
    <citation type="submission" date="2013-10" db="EMBL/GenBank/DDBJ databases">
        <title>Genomic analysis of the causative agents of coccidiosis in chickens.</title>
        <authorList>
            <person name="Reid A.J."/>
            <person name="Blake D."/>
            <person name="Billington K."/>
            <person name="Browne H."/>
            <person name="Dunn M."/>
            <person name="Hung S."/>
            <person name="Kawahara F."/>
            <person name="Miranda-Saavedra D."/>
            <person name="Mourier T."/>
            <person name="Nagra H."/>
            <person name="Otto T.D."/>
            <person name="Rawlings N."/>
            <person name="Sanchez A."/>
            <person name="Sanders M."/>
            <person name="Subramaniam C."/>
            <person name="Tay Y."/>
            <person name="Dear P."/>
            <person name="Doerig C."/>
            <person name="Gruber A."/>
            <person name="Parkinson J."/>
            <person name="Shirley M."/>
            <person name="Wan K.L."/>
            <person name="Berriman M."/>
            <person name="Tomley F."/>
            <person name="Pain A."/>
        </authorList>
    </citation>
    <scope>NUCLEOTIDE SEQUENCE</scope>
    <source>
        <strain evidence="2">Houghton</strain>
    </source>
</reference>